<dbReference type="SMART" id="SM00382">
    <property type="entry name" value="AAA"/>
    <property type="match status" value="1"/>
</dbReference>
<dbReference type="InterPro" id="IPR050166">
    <property type="entry name" value="ABC_transporter_ATP-bind"/>
</dbReference>
<accession>A0A6M8J947</accession>
<dbReference type="InterPro" id="IPR003439">
    <property type="entry name" value="ABC_transporter-like_ATP-bd"/>
</dbReference>
<dbReference type="InterPro" id="IPR027417">
    <property type="entry name" value="P-loop_NTPase"/>
</dbReference>
<dbReference type="CDD" id="cd03293">
    <property type="entry name" value="ABC_NrtD_SsuB_transporters"/>
    <property type="match status" value="1"/>
</dbReference>
<dbReference type="EMBL" id="CP053716">
    <property type="protein sequence ID" value="QKF08028.1"/>
    <property type="molecule type" value="Genomic_DNA"/>
</dbReference>
<dbReference type="InterPro" id="IPR003593">
    <property type="entry name" value="AAA+_ATPase"/>
</dbReference>
<dbReference type="GO" id="GO:0016887">
    <property type="term" value="F:ATP hydrolysis activity"/>
    <property type="evidence" value="ECO:0007669"/>
    <property type="project" value="InterPro"/>
</dbReference>
<dbReference type="PANTHER" id="PTHR42788">
    <property type="entry name" value="TAURINE IMPORT ATP-BINDING PROTEIN-RELATED"/>
    <property type="match status" value="1"/>
</dbReference>
<dbReference type="KEGG" id="bwa:HLV38_04715"/>
<dbReference type="AlphaFoldDB" id="A0A6M8J947"/>
<keyword evidence="1" id="KW-0813">Transport</keyword>
<feature type="domain" description="ABC transporter" evidence="4">
    <location>
        <begin position="1"/>
        <end position="232"/>
    </location>
</feature>
<evidence type="ECO:0000256" key="3">
    <source>
        <dbReference type="ARBA" id="ARBA00022840"/>
    </source>
</evidence>
<evidence type="ECO:0000256" key="2">
    <source>
        <dbReference type="ARBA" id="ARBA00022741"/>
    </source>
</evidence>
<name>A0A6M8J947_9ACTN</name>
<dbReference type="PROSITE" id="PS00211">
    <property type="entry name" value="ABC_TRANSPORTER_1"/>
    <property type="match status" value="1"/>
</dbReference>
<keyword evidence="3 5" id="KW-0067">ATP-binding</keyword>
<evidence type="ECO:0000256" key="1">
    <source>
        <dbReference type="ARBA" id="ARBA00022448"/>
    </source>
</evidence>
<dbReference type="Pfam" id="PF00005">
    <property type="entry name" value="ABC_tran"/>
    <property type="match status" value="1"/>
</dbReference>
<organism evidence="5 6">
    <name type="scientific">Berryella wangjianweii</name>
    <dbReference type="NCBI Taxonomy" id="2734634"/>
    <lineage>
        <taxon>Bacteria</taxon>
        <taxon>Bacillati</taxon>
        <taxon>Actinomycetota</taxon>
        <taxon>Coriobacteriia</taxon>
        <taxon>Eggerthellales</taxon>
        <taxon>Eggerthellaceae</taxon>
        <taxon>Berryella</taxon>
    </lineage>
</organism>
<dbReference type="GO" id="GO:0005524">
    <property type="term" value="F:ATP binding"/>
    <property type="evidence" value="ECO:0007669"/>
    <property type="project" value="UniProtKB-KW"/>
</dbReference>
<dbReference type="InterPro" id="IPR017871">
    <property type="entry name" value="ABC_transporter-like_CS"/>
</dbReference>
<evidence type="ECO:0000313" key="5">
    <source>
        <dbReference type="EMBL" id="QKF08028.1"/>
    </source>
</evidence>
<keyword evidence="6" id="KW-1185">Reference proteome</keyword>
<gene>
    <name evidence="5" type="ORF">HLV38_04715</name>
</gene>
<dbReference type="SUPFAM" id="SSF52540">
    <property type="entry name" value="P-loop containing nucleoside triphosphate hydrolases"/>
    <property type="match status" value="1"/>
</dbReference>
<evidence type="ECO:0000259" key="4">
    <source>
        <dbReference type="PROSITE" id="PS50893"/>
    </source>
</evidence>
<dbReference type="PANTHER" id="PTHR42788:SF10">
    <property type="entry name" value="ABC TRANSPORTER ATP-BINDING PROTEIN"/>
    <property type="match status" value="1"/>
</dbReference>
<proteinExistence type="predicted"/>
<protein>
    <submittedName>
        <fullName evidence="5">ABC transporter ATP-binding protein</fullName>
    </submittedName>
</protein>
<keyword evidence="2" id="KW-0547">Nucleotide-binding</keyword>
<evidence type="ECO:0000313" key="6">
    <source>
        <dbReference type="Proteomes" id="UP000503297"/>
    </source>
</evidence>
<sequence>MEFQRVTLSYQADTGETLALAGLGFSVAPGQSVALIGPSGCGKSSALHLIAGLVRPSEGAVLVDGAPVARPRRTTALIPQQLGLFPWKTVLQNAAVGLSVRGVARREAAERARSALAEVGLSGFEQAYPRQLSGGMQQRLALARALALDVDLLLMDEPLSAIDALLREQLQEQLVQLWRKTGHTQVMVTHSIEEAVYLGQRIIVLSGRPGSVVADIANPQAATQEWRDSAAFAAQCKQVRAALMGCGEGGAHD</sequence>
<reference evidence="6" key="1">
    <citation type="submission" date="2020-05" db="EMBL/GenBank/DDBJ databases">
        <title>Novel species in genus Nocardioides.</title>
        <authorList>
            <person name="Zhang G."/>
        </authorList>
    </citation>
    <scope>NUCLEOTIDE SEQUENCE [LARGE SCALE GENOMIC DNA]</scope>
    <source>
        <strain evidence="6">zg-1050</strain>
    </source>
</reference>
<dbReference type="Gene3D" id="3.40.50.300">
    <property type="entry name" value="P-loop containing nucleotide triphosphate hydrolases"/>
    <property type="match status" value="1"/>
</dbReference>
<dbReference type="Proteomes" id="UP000503297">
    <property type="component" value="Chromosome"/>
</dbReference>
<dbReference type="PROSITE" id="PS50893">
    <property type="entry name" value="ABC_TRANSPORTER_2"/>
    <property type="match status" value="1"/>
</dbReference>